<feature type="compositionally biased region" description="Low complexity" evidence="4">
    <location>
        <begin position="241"/>
        <end position="253"/>
    </location>
</feature>
<keyword evidence="6" id="KW-1185">Reference proteome</keyword>
<dbReference type="GO" id="GO:0005840">
    <property type="term" value="C:ribosome"/>
    <property type="evidence" value="ECO:0007669"/>
    <property type="project" value="UniProtKB-KW"/>
</dbReference>
<evidence type="ECO:0000256" key="1">
    <source>
        <dbReference type="ARBA" id="ARBA00008596"/>
    </source>
</evidence>
<evidence type="ECO:0000256" key="2">
    <source>
        <dbReference type="ARBA" id="ARBA00022980"/>
    </source>
</evidence>
<dbReference type="GO" id="GO:0006412">
    <property type="term" value="P:translation"/>
    <property type="evidence" value="ECO:0007669"/>
    <property type="project" value="InterPro"/>
</dbReference>
<sequence>MPIHIIAANARVDGAVIVGKLLEQDDYDLGYDAAKGEYVDMVITGIIDPLKVIRTALVDVSVDKVEGLDIQAERVLLHIYGDNDSHDYWDRSPIIGLPGGSSDVLTFKRRNGGVTNADIHELLLSFTEVGQSSPKPIFQAIMVKERIQVVQEQIATVATSLPQTGEMKERGKESLIHTINSIARYPITPPNPIYVPPHRRYATPPNLVYVPPNRRSTPPSDVLHNRRSTPSPSVVPHNRRSTPSPSVVPPNRRCNAAPNRLFVVPHNRKFTAAHNRLSVVLPNQRSTAVPTRLSVIPPNRRYTLPKLYARMQYCVSCAIHSHVVRVRSRTNRRNREPPRDWGGAETIKKRLKTAFPGADVILANYPPALPKRILSKAVPVFEVGVMGIVLGGEHIFPRLGYMTPPAWYFSMHQNRFGTIATTWLLGNVMQSQDSGLLACALPVKLQMLPWVVFELLLPSLQSKERWNFTRMMGHYANCGRVLDFSCFGCSFWFECCCTGLPSLYGSRSEFILEFGFPDDRVCLELFIGNFQETLIKLGVCQLRSVVAAENVREVLLQLRMYVRESRAVYTVKGAELLNLQQLSKCYCL</sequence>
<dbReference type="SUPFAM" id="SSF48592">
    <property type="entry name" value="GroEL equatorial domain-like"/>
    <property type="match status" value="1"/>
</dbReference>
<dbReference type="Pfam" id="PF01283">
    <property type="entry name" value="Ribosomal_S26e"/>
    <property type="match status" value="1"/>
</dbReference>
<comment type="caution">
    <text evidence="5">The sequence shown here is derived from an EMBL/GenBank/DDBJ whole genome shotgun (WGS) entry which is preliminary data.</text>
</comment>
<dbReference type="OrthoDB" id="60822at2759"/>
<name>A0A835HHD3_9MAGN</name>
<organism evidence="5 6">
    <name type="scientific">Coptis chinensis</name>
    <dbReference type="NCBI Taxonomy" id="261450"/>
    <lineage>
        <taxon>Eukaryota</taxon>
        <taxon>Viridiplantae</taxon>
        <taxon>Streptophyta</taxon>
        <taxon>Embryophyta</taxon>
        <taxon>Tracheophyta</taxon>
        <taxon>Spermatophyta</taxon>
        <taxon>Magnoliopsida</taxon>
        <taxon>Ranunculales</taxon>
        <taxon>Ranunculaceae</taxon>
        <taxon>Coptidoideae</taxon>
        <taxon>Coptis</taxon>
    </lineage>
</organism>
<evidence type="ECO:0000313" key="6">
    <source>
        <dbReference type="Proteomes" id="UP000631114"/>
    </source>
</evidence>
<dbReference type="PANTHER" id="PTHR13544">
    <property type="entry name" value="SELENOPROTEIN T"/>
    <property type="match status" value="1"/>
</dbReference>
<dbReference type="GO" id="GO:0004791">
    <property type="term" value="F:thioredoxin-disulfide reductase (NADPH) activity"/>
    <property type="evidence" value="ECO:0007669"/>
    <property type="project" value="TreeGrafter"/>
</dbReference>
<comment type="similarity">
    <text evidence="1">Belongs to the eukaryotic ribosomal protein eS26 family.</text>
</comment>
<dbReference type="InterPro" id="IPR027413">
    <property type="entry name" value="GROEL-like_equatorial_sf"/>
</dbReference>
<dbReference type="AlphaFoldDB" id="A0A835HHD3"/>
<evidence type="ECO:0000256" key="4">
    <source>
        <dbReference type="SAM" id="MobiDB-lite"/>
    </source>
</evidence>
<evidence type="ECO:0000313" key="5">
    <source>
        <dbReference type="EMBL" id="KAF9600680.1"/>
    </source>
</evidence>
<dbReference type="Gene3D" id="3.30.1740.20">
    <property type="entry name" value="Ribosomal protein S26e"/>
    <property type="match status" value="1"/>
</dbReference>
<dbReference type="InterPro" id="IPR019389">
    <property type="entry name" value="Selenoprotein_T"/>
</dbReference>
<proteinExistence type="inferred from homology"/>
<dbReference type="GO" id="GO:0005789">
    <property type="term" value="C:endoplasmic reticulum membrane"/>
    <property type="evidence" value="ECO:0007669"/>
    <property type="project" value="TreeGrafter"/>
</dbReference>
<dbReference type="EMBL" id="JADFTS010000006">
    <property type="protein sequence ID" value="KAF9600680.1"/>
    <property type="molecule type" value="Genomic_DNA"/>
</dbReference>
<dbReference type="InterPro" id="IPR038551">
    <property type="entry name" value="Ribosomal_eS26_sf"/>
</dbReference>
<dbReference type="GO" id="GO:0045454">
    <property type="term" value="P:cell redox homeostasis"/>
    <property type="evidence" value="ECO:0007669"/>
    <property type="project" value="TreeGrafter"/>
</dbReference>
<dbReference type="PANTHER" id="PTHR13544:SF0">
    <property type="entry name" value="THIOREDOXIN REDUCTASE-LIKE SELENOPROTEIN T"/>
    <property type="match status" value="1"/>
</dbReference>
<dbReference type="GO" id="GO:0003735">
    <property type="term" value="F:structural constituent of ribosome"/>
    <property type="evidence" value="ECO:0007669"/>
    <property type="project" value="InterPro"/>
</dbReference>
<gene>
    <name evidence="5" type="ORF">IFM89_011351</name>
</gene>
<dbReference type="InterPro" id="IPR047864">
    <property type="entry name" value="Ribosomal_eS26_CS"/>
</dbReference>
<dbReference type="Proteomes" id="UP000631114">
    <property type="component" value="Unassembled WGS sequence"/>
</dbReference>
<dbReference type="InterPro" id="IPR000892">
    <property type="entry name" value="Ribosomal_eS26"/>
</dbReference>
<dbReference type="PROSITE" id="PS00733">
    <property type="entry name" value="RIBOSOMAL_S26E"/>
    <property type="match status" value="1"/>
</dbReference>
<feature type="region of interest" description="Disordered" evidence="4">
    <location>
        <begin position="207"/>
        <end position="253"/>
    </location>
</feature>
<reference evidence="5 6" key="1">
    <citation type="submission" date="2020-10" db="EMBL/GenBank/DDBJ databases">
        <title>The Coptis chinensis genome and diversification of protoberbering-type alkaloids.</title>
        <authorList>
            <person name="Wang B."/>
            <person name="Shu S."/>
            <person name="Song C."/>
            <person name="Liu Y."/>
        </authorList>
    </citation>
    <scope>NUCLEOTIDE SEQUENCE [LARGE SCALE GENOMIC DNA]</scope>
    <source>
        <strain evidence="5">HL-2020</strain>
        <tissue evidence="5">Leaf</tissue>
    </source>
</reference>
<keyword evidence="3" id="KW-0687">Ribonucleoprotein</keyword>
<accession>A0A835HHD3</accession>
<protein>
    <submittedName>
        <fullName evidence="5">Uncharacterized protein</fullName>
    </submittedName>
</protein>
<dbReference type="GO" id="GO:1990904">
    <property type="term" value="C:ribonucleoprotein complex"/>
    <property type="evidence" value="ECO:0007669"/>
    <property type="project" value="UniProtKB-KW"/>
</dbReference>
<evidence type="ECO:0000256" key="3">
    <source>
        <dbReference type="ARBA" id="ARBA00023274"/>
    </source>
</evidence>
<dbReference type="Gene3D" id="1.10.560.10">
    <property type="entry name" value="GroEL-like equatorial domain"/>
    <property type="match status" value="1"/>
</dbReference>
<keyword evidence="2" id="KW-0689">Ribosomal protein</keyword>